<keyword evidence="5" id="KW-0347">Helicase</keyword>
<evidence type="ECO:0000256" key="4">
    <source>
        <dbReference type="ARBA" id="ARBA00022801"/>
    </source>
</evidence>
<evidence type="ECO:0000256" key="3">
    <source>
        <dbReference type="ARBA" id="ARBA00022741"/>
    </source>
</evidence>
<evidence type="ECO:0000259" key="10">
    <source>
        <dbReference type="Pfam" id="PF12726"/>
    </source>
</evidence>
<dbReference type="InterPro" id="IPR056474">
    <property type="entry name" value="SEN1_barrel"/>
</dbReference>
<evidence type="ECO:0000256" key="1">
    <source>
        <dbReference type="ARBA" id="ARBA00004123"/>
    </source>
</evidence>
<dbReference type="Pfam" id="PF13086">
    <property type="entry name" value="AAA_11"/>
    <property type="match status" value="1"/>
</dbReference>
<proteinExistence type="inferred from homology"/>
<dbReference type="FunFam" id="3.40.50.300:FF:001152">
    <property type="entry name" value="tRNA-splicing endonuclease, putative"/>
    <property type="match status" value="1"/>
</dbReference>
<dbReference type="Gene3D" id="3.40.50.300">
    <property type="entry name" value="P-loop containing nucleotide triphosphate hydrolases"/>
    <property type="match status" value="2"/>
</dbReference>
<evidence type="ECO:0000259" key="12">
    <source>
        <dbReference type="Pfam" id="PF13087"/>
    </source>
</evidence>
<evidence type="ECO:0000256" key="6">
    <source>
        <dbReference type="ARBA" id="ARBA00022840"/>
    </source>
</evidence>
<feature type="region of interest" description="Disordered" evidence="9">
    <location>
        <begin position="977"/>
        <end position="1045"/>
    </location>
</feature>
<accession>A0A854QK21</accession>
<dbReference type="CDD" id="cd18808">
    <property type="entry name" value="SF1_C_Upf1"/>
    <property type="match status" value="1"/>
</dbReference>
<dbReference type="Pfam" id="PF23576">
    <property type="entry name" value="SEN1_barrel"/>
    <property type="match status" value="1"/>
</dbReference>
<feature type="compositionally biased region" description="Low complexity" evidence="9">
    <location>
        <begin position="1976"/>
        <end position="1990"/>
    </location>
</feature>
<comment type="subcellular location">
    <subcellularLocation>
        <location evidence="1">Nucleus</location>
    </subcellularLocation>
</comment>
<dbReference type="InterPro" id="IPR024481">
    <property type="entry name" value="Helicase_Sen1_N"/>
</dbReference>
<evidence type="ECO:0000256" key="2">
    <source>
        <dbReference type="ARBA" id="ARBA00007913"/>
    </source>
</evidence>
<feature type="domain" description="DNA2/NAM7 helicase-like C-terminal" evidence="12">
    <location>
        <begin position="1733"/>
        <end position="1928"/>
    </location>
</feature>
<feature type="compositionally biased region" description="Polar residues" evidence="9">
    <location>
        <begin position="1081"/>
        <end position="1090"/>
    </location>
</feature>
<feature type="domain" description="DNA2/NAM7 helicase helicase" evidence="11">
    <location>
        <begin position="1452"/>
        <end position="1725"/>
    </location>
</feature>
<dbReference type="GO" id="GO:0016604">
    <property type="term" value="C:nuclear body"/>
    <property type="evidence" value="ECO:0007669"/>
    <property type="project" value="TreeGrafter"/>
</dbReference>
<reference evidence="14 15" key="1">
    <citation type="submission" date="2017-06" db="EMBL/GenBank/DDBJ databases">
        <title>Global population genomics of the pathogenic fungus Cryptococcus neoformans var. grubii.</title>
        <authorList>
            <person name="Cuomo C."/>
            <person name="Litvintseva A."/>
            <person name="Chen Y."/>
            <person name="Young S."/>
            <person name="Zeng Q."/>
            <person name="Chapman S."/>
            <person name="Gujja S."/>
            <person name="Saif S."/>
            <person name="Birren B."/>
        </authorList>
    </citation>
    <scope>NUCLEOTIDE SEQUENCE [LARGE SCALE GENOMIC DNA]</scope>
    <source>
        <strain evidence="14 15">Tu259-1</strain>
    </source>
</reference>
<keyword evidence="4" id="KW-0378">Hydrolase</keyword>
<evidence type="ECO:0000256" key="8">
    <source>
        <dbReference type="SAM" id="Coils"/>
    </source>
</evidence>
<dbReference type="GO" id="GO:0005694">
    <property type="term" value="C:chromosome"/>
    <property type="evidence" value="ECO:0007669"/>
    <property type="project" value="UniProtKB-ARBA"/>
</dbReference>
<gene>
    <name evidence="14" type="ORF">C361_02642</name>
</gene>
<dbReference type="InterPro" id="IPR027417">
    <property type="entry name" value="P-loop_NTPase"/>
</dbReference>
<dbReference type="InterPro" id="IPR041677">
    <property type="entry name" value="DNA2/NAM7_AAA_11"/>
</dbReference>
<dbReference type="FunFam" id="3.40.50.300:FF:000326">
    <property type="entry name" value="P-loop containing nucleoside triphosphate hydrolase"/>
    <property type="match status" value="1"/>
</dbReference>
<dbReference type="PANTHER" id="PTHR10887:SF495">
    <property type="entry name" value="HELICASE SENATAXIN ISOFORM X1-RELATED"/>
    <property type="match status" value="1"/>
</dbReference>
<dbReference type="InterPro" id="IPR045055">
    <property type="entry name" value="DNA2/NAM7-like"/>
</dbReference>
<evidence type="ECO:0000259" key="11">
    <source>
        <dbReference type="Pfam" id="PF13086"/>
    </source>
</evidence>
<dbReference type="GO" id="GO:0005524">
    <property type="term" value="F:ATP binding"/>
    <property type="evidence" value="ECO:0007669"/>
    <property type="project" value="UniProtKB-KW"/>
</dbReference>
<feature type="compositionally biased region" description="Low complexity" evidence="9">
    <location>
        <begin position="991"/>
        <end position="1002"/>
    </location>
</feature>
<feature type="region of interest" description="Disordered" evidence="9">
    <location>
        <begin position="373"/>
        <end position="401"/>
    </location>
</feature>
<evidence type="ECO:0000259" key="13">
    <source>
        <dbReference type="Pfam" id="PF23576"/>
    </source>
</evidence>
<keyword evidence="6" id="KW-0067">ATP-binding</keyword>
<feature type="region of interest" description="Disordered" evidence="9">
    <location>
        <begin position="1153"/>
        <end position="1204"/>
    </location>
</feature>
<dbReference type="EMBL" id="AMKT01000034">
    <property type="protein sequence ID" value="OXG24093.1"/>
    <property type="molecule type" value="Genomic_DNA"/>
</dbReference>
<dbReference type="GO" id="GO:0016787">
    <property type="term" value="F:hydrolase activity"/>
    <property type="evidence" value="ECO:0007669"/>
    <property type="project" value="UniProtKB-KW"/>
</dbReference>
<dbReference type="GO" id="GO:0001147">
    <property type="term" value="F:transcription termination site sequence-specific DNA binding"/>
    <property type="evidence" value="ECO:0007669"/>
    <property type="project" value="TreeGrafter"/>
</dbReference>
<comment type="caution">
    <text evidence="14">The sequence shown here is derived from an EMBL/GenBank/DDBJ whole genome shotgun (WGS) entry which is preliminary data.</text>
</comment>
<keyword evidence="3" id="KW-0547">Nucleotide-binding</keyword>
<evidence type="ECO:0000256" key="9">
    <source>
        <dbReference type="SAM" id="MobiDB-lite"/>
    </source>
</evidence>
<dbReference type="GO" id="GO:0004386">
    <property type="term" value="F:helicase activity"/>
    <property type="evidence" value="ECO:0007669"/>
    <property type="project" value="UniProtKB-KW"/>
</dbReference>
<feature type="compositionally biased region" description="Basic and acidic residues" evidence="9">
    <location>
        <begin position="2013"/>
        <end position="2023"/>
    </location>
</feature>
<evidence type="ECO:0000313" key="14">
    <source>
        <dbReference type="EMBL" id="OXG24093.1"/>
    </source>
</evidence>
<feature type="compositionally biased region" description="Polar residues" evidence="9">
    <location>
        <begin position="2041"/>
        <end position="2063"/>
    </location>
</feature>
<dbReference type="Pfam" id="PF13087">
    <property type="entry name" value="AAA_12"/>
    <property type="match status" value="1"/>
</dbReference>
<dbReference type="Pfam" id="PF12726">
    <property type="entry name" value="SEN1_N"/>
    <property type="match status" value="1"/>
</dbReference>
<evidence type="ECO:0000256" key="5">
    <source>
        <dbReference type="ARBA" id="ARBA00022806"/>
    </source>
</evidence>
<dbReference type="CDD" id="cd18042">
    <property type="entry name" value="DEXXQc_SETX"/>
    <property type="match status" value="1"/>
</dbReference>
<dbReference type="PANTHER" id="PTHR10887">
    <property type="entry name" value="DNA2/NAM7 HELICASE FAMILY"/>
    <property type="match status" value="1"/>
</dbReference>
<keyword evidence="7" id="KW-0539">Nucleus</keyword>
<feature type="compositionally biased region" description="Basic residues" evidence="9">
    <location>
        <begin position="2110"/>
        <end position="2119"/>
    </location>
</feature>
<feature type="domain" description="Helicase SEN1 beta-barrel" evidence="13">
    <location>
        <begin position="1315"/>
        <end position="1399"/>
    </location>
</feature>
<evidence type="ECO:0000313" key="15">
    <source>
        <dbReference type="Proteomes" id="UP000199727"/>
    </source>
</evidence>
<organism evidence="14 15">
    <name type="scientific">Cryptococcus neoformans Tu259-1</name>
    <dbReference type="NCBI Taxonomy" id="1230072"/>
    <lineage>
        <taxon>Eukaryota</taxon>
        <taxon>Fungi</taxon>
        <taxon>Dikarya</taxon>
        <taxon>Basidiomycota</taxon>
        <taxon>Agaricomycotina</taxon>
        <taxon>Tremellomycetes</taxon>
        <taxon>Tremellales</taxon>
        <taxon>Cryptococcaceae</taxon>
        <taxon>Cryptococcus</taxon>
        <taxon>Cryptococcus neoformans species complex</taxon>
    </lineage>
</organism>
<feature type="compositionally biased region" description="Basic and acidic residues" evidence="9">
    <location>
        <begin position="977"/>
        <end position="989"/>
    </location>
</feature>
<sequence length="2119" mass="234342">MSSDKPRPEDIEALLAARRKVQEKPNTDALLPVYLYLLPQSNEASSSSSSLEDHWYCSKSKTALHIEAATYLIFLFAFQRQGTSKTWVDKLEAILESCENCARSFGVARRRLEFRYLSEWPAHVRKNFFAAVDRWQSTFILNHSDKASDRGYGKPSSAEPALYSLSGAIVQLLLGEPSLLSVPGVNSLYQDVFQSTFPTPTSLTALGMTPVHARLLSSLELVQNLWSAAQLPALARRPVRFSEWCNLGIGSEIQDLYNDGVLDGGKRWQNVTAILDNKVLDQETVEKGLLNGQLETDSRGRKGRGVMSVLSGLLSSDIPYLGSVISCLASLLHTSPTRHIWSFDTSPDLPHTLISELRTNPAFHELLETRYPAPLDPEADGHDAPGNGSNKSKGRRKPDTNPLDWLGDYLLSVADTEKGLITQVGEEKGSGMAFAEALAVATNMVFQELQHDRLSNELRATAAFAGFGAILRVYQTLSAKDVSVNTAISSTLDLHSSFITTVAFRAKNHPLPAWSEARSSARGLLTTIFQADVRSTVHSLLTMAEVAHEERKRQQKKRRTKPDVAVGPAKKVDHLPLASVRKDLWSMAYDALSPNDAAGAAILLKSLAPFSHIELLDRQASWYHHGLEEAVRKEDWVAAIRAINIAIKATRESFPRAVESLASQADPSGVRSLWKEQGVAKAATILLLSPDDEIHTPIISIIQQSFDDVDDRADCFRALLQHYPDTAVDGLNDFLRTFIETARITPESCSLAKWLVRCFHDVLEVLCRPSGVLGPLLQSDDFLASFADGRSMRKRLEELWHLMTTSLALIFKRTLDWAPHFENEVMVDWMRDALIFGRQMTDHIRAFEAAVLGSSVRGSETMSESSARQSLVGKKMTKQLELVLSDLILWLRLTDIETLFQTHQLIKTILGRISKSTTDVSKNPTLEKILLDIDKFCRKASRSFTSRLSDDLLSELSELLEPFNLVDDSEVQFVKEVKPKSSSDARASRESTSTISKPSTSKAPVRNAFAEMMKASGAKLASSSKTSTSTTKSKPPTSNDALDVDDFDDDFLSNISASDLDLIEKRAIMKESTRQAPPKPSIQSRFSTSARPHMPSSKLHVDLTYKAPPKPAPTFQSKVMQDIRREHYASIHERKRLEAGQVAPKLPTASALGSGLGAYTGPPKPRVVEPVDSGSSASDSSDDEKAAMKGLLSKQKSPAKPVRPVVEKRSIKVLGDPIAEIHRRNEDRRAKAHATKMRLKPDLSPLYRYILSWDPDHQGPSPPYGAKFAAELSDMRVVPTTFDNPRQYERIMLPLFLQELWSQCANDQIQVGPAVPVEVASRQYEDDFVEIDLMVIGAGDFYCNDSDLVTLRQPNNPKGIFAKIMAFKKHPKGSMVRARIMSVMDQKELCGKSRWQLRKHVSLSTSIREFAALKGLPWYESSLLSDILAGRSAIIPKLSTEKIEDTMKCLSLNEPQAKAVLGALEVKGFALIQGPPGTGKTKTISGLVGKWMSERRIPISVDGQPPVKPKLLVCAPSNAAIDEVCKRLILGVPNPDGGQYNPNIVRVGIDASVNIAVKDVSLDSLVEALVSNSSGRNVGGEYGRIQAELDDVKQQIKDKQEAIKLAQDHDEKRKVLEDEYHALITRRTQLGQASSKAKDAARDATRHLDGARRAARDQILKDADIICATLSGAGHDTLAAHTFETVIIDEAAQAIEMSCLIPLKYGCKRCIMVGDPNQLPPTTFSMSAEKLQYNKSLFVRMTKRDVSHVQLLSIQYRMHPFISELPSKVFYHGQLKDGPSMAKKTAAIWHQRNIFGPYRFFNIEGTEMKTGTSTKNPAEALAAVELYRRLSADFGTRVNLAMRIGVISMYREQLWELKRKFTEAFGSTILELVEFNTVDGFQGQEKDIIILSCVRSGPNLSHIGFLKDTRRMNVALTRAKSSLFIFGNGSTLERSDERWKIIVQDARDRGFFINYDSTTFNTAFLEPPPSVKKKASAISKSKAPPGSSKSTAMPDGLLPPKDLAADISTPPKAKREASIELAKEKKKKRKMSDGSSRAEESNSNVAIAANIPSSRLSSGSTMPSVKLAEDRPQPSSSEPSLPRIPRPPQSSNAPKMTRPPPPAPEDVLFIKKKKKRPNK</sequence>
<evidence type="ECO:0000256" key="7">
    <source>
        <dbReference type="ARBA" id="ARBA00023242"/>
    </source>
</evidence>
<dbReference type="Proteomes" id="UP000199727">
    <property type="component" value="Unassembled WGS sequence"/>
</dbReference>
<feature type="domain" description="Helicase Sen1 N-terminal" evidence="10">
    <location>
        <begin position="87"/>
        <end position="903"/>
    </location>
</feature>
<dbReference type="GO" id="GO:0006369">
    <property type="term" value="P:termination of RNA polymerase II transcription"/>
    <property type="evidence" value="ECO:0007669"/>
    <property type="project" value="TreeGrafter"/>
</dbReference>
<dbReference type="InterPro" id="IPR047187">
    <property type="entry name" value="SF1_C_Upf1"/>
</dbReference>
<protein>
    <submittedName>
        <fullName evidence="14">Senataxin</fullName>
    </submittedName>
</protein>
<dbReference type="InterPro" id="IPR041679">
    <property type="entry name" value="DNA2/NAM7-like_C"/>
</dbReference>
<feature type="compositionally biased region" description="Low complexity" evidence="9">
    <location>
        <begin position="1022"/>
        <end position="1041"/>
    </location>
</feature>
<comment type="similarity">
    <text evidence="2">Belongs to the DNA2/NAM7 helicase family.</text>
</comment>
<feature type="region of interest" description="Disordered" evidence="9">
    <location>
        <begin position="1070"/>
        <end position="1096"/>
    </location>
</feature>
<keyword evidence="8" id="KW-0175">Coiled coil</keyword>
<dbReference type="OrthoDB" id="6513042at2759"/>
<feature type="coiled-coil region" evidence="8">
    <location>
        <begin position="1582"/>
        <end position="1619"/>
    </location>
</feature>
<dbReference type="SUPFAM" id="SSF52540">
    <property type="entry name" value="P-loop containing nucleoside triphosphate hydrolases"/>
    <property type="match status" value="1"/>
</dbReference>
<name>A0A854QK21_CRYNE</name>
<feature type="region of interest" description="Disordered" evidence="9">
    <location>
        <begin position="1966"/>
        <end position="2119"/>
    </location>
</feature>